<dbReference type="EMBL" id="QZKU01000144">
    <property type="protein sequence ID" value="RJP14330.1"/>
    <property type="molecule type" value="Genomic_DNA"/>
</dbReference>
<feature type="domain" description="Spore protein YkvP/CgeB glycosyl transferase-like" evidence="1">
    <location>
        <begin position="200"/>
        <end position="350"/>
    </location>
</feature>
<name>A0A3A4NCA1_ABYX5</name>
<reference evidence="2 3" key="1">
    <citation type="journal article" date="2017" name="ISME J.">
        <title>Energy and carbon metabolisms in a deep terrestrial subsurface fluid microbial community.</title>
        <authorList>
            <person name="Momper L."/>
            <person name="Jungbluth S.P."/>
            <person name="Lee M.D."/>
            <person name="Amend J.P."/>
        </authorList>
    </citation>
    <scope>NUCLEOTIDE SEQUENCE [LARGE SCALE GENOMIC DNA]</scope>
    <source>
        <strain evidence="2">SURF_5</strain>
    </source>
</reference>
<organism evidence="2 3">
    <name type="scientific">Abyssobacteria bacterium (strain SURF_5)</name>
    <dbReference type="NCBI Taxonomy" id="2093360"/>
    <lineage>
        <taxon>Bacteria</taxon>
        <taxon>Pseudomonadati</taxon>
        <taxon>Candidatus Hydrogenedentota</taxon>
        <taxon>Candidatus Abyssobacteria</taxon>
    </lineage>
</organism>
<gene>
    <name evidence="2" type="ORF">C4520_21695</name>
</gene>
<comment type="caution">
    <text evidence="2">The sequence shown here is derived from an EMBL/GenBank/DDBJ whole genome shotgun (WGS) entry which is preliminary data.</text>
</comment>
<keyword evidence="2" id="KW-0808">Transferase</keyword>
<evidence type="ECO:0000313" key="3">
    <source>
        <dbReference type="Proteomes" id="UP000265882"/>
    </source>
</evidence>
<dbReference type="SUPFAM" id="SSF53756">
    <property type="entry name" value="UDP-Glycosyltransferase/glycogen phosphorylase"/>
    <property type="match status" value="1"/>
</dbReference>
<evidence type="ECO:0000259" key="1">
    <source>
        <dbReference type="Pfam" id="PF13524"/>
    </source>
</evidence>
<dbReference type="InterPro" id="IPR055259">
    <property type="entry name" value="YkvP/CgeB_Glyco_trans-like"/>
</dbReference>
<dbReference type="Pfam" id="PF13524">
    <property type="entry name" value="Glyco_trans_1_2"/>
    <property type="match status" value="1"/>
</dbReference>
<evidence type="ECO:0000313" key="2">
    <source>
        <dbReference type="EMBL" id="RJP14330.1"/>
    </source>
</evidence>
<sequence length="378" mass="43192">MRGQQLDIVFIGLTITSSWGNGHATTYRSLIKALSQRGHRILFLERDMPWYASNRDLPVPPHGRTELYSGIEELKERFAEEVRLADIVVVGSFVPDGVEVGRWVTETVKKVSAFYDIDTPLTMAKLQNADFEYLAPDLIPQYDLYFSFTGGPILARLERDYGSPMARALYCAVDPDAYYPCCGHCSYDLGYMGTYSSDRQPVLSRLMLQPAIRWRKGRFIVAGPQYPTGVRWPKNVERVEHLPPDRHCSFYNAQRFTLNVTRADMVKAGYSPSVRLFEAAACATPIISDYWEGLESFFIPGVEILLSQKPEDTLNFLKKLPDEERRLVGERARMRVLTQHTAMHRAEEFEQCAREALQWKATKRGKRHAVSGKADRRP</sequence>
<proteinExistence type="predicted"/>
<accession>A0A3A4NCA1</accession>
<dbReference type="AlphaFoldDB" id="A0A3A4NCA1"/>
<dbReference type="Proteomes" id="UP000265882">
    <property type="component" value="Unassembled WGS sequence"/>
</dbReference>
<dbReference type="GO" id="GO:0016740">
    <property type="term" value="F:transferase activity"/>
    <property type="evidence" value="ECO:0007669"/>
    <property type="project" value="UniProtKB-KW"/>
</dbReference>
<protein>
    <submittedName>
        <fullName evidence="2">Glycosyltransferase</fullName>
    </submittedName>
</protein>